<evidence type="ECO:0000313" key="4">
    <source>
        <dbReference type="Proteomes" id="UP000800038"/>
    </source>
</evidence>
<dbReference type="SUPFAM" id="SSF46689">
    <property type="entry name" value="Homeodomain-like"/>
    <property type="match status" value="1"/>
</dbReference>
<feature type="domain" description="HTH CENPB-type" evidence="2">
    <location>
        <begin position="49"/>
        <end position="110"/>
    </location>
</feature>
<dbReference type="OrthoDB" id="3942738at2759"/>
<evidence type="ECO:0000313" key="3">
    <source>
        <dbReference type="EMBL" id="KAF1940372.1"/>
    </source>
</evidence>
<feature type="non-terminal residue" evidence="3">
    <location>
        <position position="110"/>
    </location>
</feature>
<name>A0A6A5SKM9_9PLEO</name>
<dbReference type="Pfam" id="PF03221">
    <property type="entry name" value="HTH_Tnp_Tc5"/>
    <property type="match status" value="1"/>
</dbReference>
<evidence type="ECO:0000259" key="2">
    <source>
        <dbReference type="PROSITE" id="PS51253"/>
    </source>
</evidence>
<dbReference type="SMART" id="SM00674">
    <property type="entry name" value="CENPB"/>
    <property type="match status" value="1"/>
</dbReference>
<keyword evidence="1" id="KW-0238">DNA-binding</keyword>
<dbReference type="EMBL" id="ML976064">
    <property type="protein sequence ID" value="KAF1940372.1"/>
    <property type="molecule type" value="Genomic_DNA"/>
</dbReference>
<dbReference type="PROSITE" id="PS51253">
    <property type="entry name" value="HTH_CENPB"/>
    <property type="match status" value="1"/>
</dbReference>
<dbReference type="InterPro" id="IPR009057">
    <property type="entry name" value="Homeodomain-like_sf"/>
</dbReference>
<organism evidence="3 4">
    <name type="scientific">Clathrospora elynae</name>
    <dbReference type="NCBI Taxonomy" id="706981"/>
    <lineage>
        <taxon>Eukaryota</taxon>
        <taxon>Fungi</taxon>
        <taxon>Dikarya</taxon>
        <taxon>Ascomycota</taxon>
        <taxon>Pezizomycotina</taxon>
        <taxon>Dothideomycetes</taxon>
        <taxon>Pleosporomycetidae</taxon>
        <taxon>Pleosporales</taxon>
        <taxon>Diademaceae</taxon>
        <taxon>Clathrospora</taxon>
    </lineage>
</organism>
<accession>A0A6A5SKM9</accession>
<dbReference type="Proteomes" id="UP000800038">
    <property type="component" value="Unassembled WGS sequence"/>
</dbReference>
<evidence type="ECO:0000256" key="1">
    <source>
        <dbReference type="ARBA" id="ARBA00023125"/>
    </source>
</evidence>
<gene>
    <name evidence="3" type="ORF">EJ02DRAFT_406678</name>
</gene>
<dbReference type="GO" id="GO:0003677">
    <property type="term" value="F:DNA binding"/>
    <property type="evidence" value="ECO:0007669"/>
    <property type="project" value="UniProtKB-KW"/>
</dbReference>
<sequence length="110" mass="12677">MGAIEDAIEAIKLQEPGEDFSYRKVAETYNINQTTLSRRHKHSQAPQTVKAVNQQKLNPQQEDELVQYIEGLTRRGLPPTREMIQNFASQIAKEDIGKSWVTRFINRHSI</sequence>
<protein>
    <recommendedName>
        <fullName evidence="2">HTH CENPB-type domain-containing protein</fullName>
    </recommendedName>
</protein>
<dbReference type="InterPro" id="IPR006600">
    <property type="entry name" value="HTH_CenpB_DNA-bd_dom"/>
</dbReference>
<keyword evidence="4" id="KW-1185">Reference proteome</keyword>
<proteinExistence type="predicted"/>
<reference evidence="3" key="1">
    <citation type="journal article" date="2020" name="Stud. Mycol.">
        <title>101 Dothideomycetes genomes: a test case for predicting lifestyles and emergence of pathogens.</title>
        <authorList>
            <person name="Haridas S."/>
            <person name="Albert R."/>
            <person name="Binder M."/>
            <person name="Bloem J."/>
            <person name="Labutti K."/>
            <person name="Salamov A."/>
            <person name="Andreopoulos B."/>
            <person name="Baker S."/>
            <person name="Barry K."/>
            <person name="Bills G."/>
            <person name="Bluhm B."/>
            <person name="Cannon C."/>
            <person name="Castanera R."/>
            <person name="Culley D."/>
            <person name="Daum C."/>
            <person name="Ezra D."/>
            <person name="Gonzalez J."/>
            <person name="Henrissat B."/>
            <person name="Kuo A."/>
            <person name="Liang C."/>
            <person name="Lipzen A."/>
            <person name="Lutzoni F."/>
            <person name="Magnuson J."/>
            <person name="Mondo S."/>
            <person name="Nolan M."/>
            <person name="Ohm R."/>
            <person name="Pangilinan J."/>
            <person name="Park H.-J."/>
            <person name="Ramirez L."/>
            <person name="Alfaro M."/>
            <person name="Sun H."/>
            <person name="Tritt A."/>
            <person name="Yoshinaga Y."/>
            <person name="Zwiers L.-H."/>
            <person name="Turgeon B."/>
            <person name="Goodwin S."/>
            <person name="Spatafora J."/>
            <person name="Crous P."/>
            <person name="Grigoriev I."/>
        </authorList>
    </citation>
    <scope>NUCLEOTIDE SEQUENCE</scope>
    <source>
        <strain evidence="3">CBS 161.51</strain>
    </source>
</reference>
<dbReference type="AlphaFoldDB" id="A0A6A5SKM9"/>